<evidence type="ECO:0008006" key="4">
    <source>
        <dbReference type="Google" id="ProtNLM"/>
    </source>
</evidence>
<dbReference type="RefSeq" id="WP_141390718.1">
    <property type="nucleotide sequence ID" value="NZ_BJNZ01000027.1"/>
</dbReference>
<dbReference type="Gene3D" id="1.10.620.20">
    <property type="entry name" value="Ribonucleotide Reductase, subunit A"/>
    <property type="match status" value="1"/>
</dbReference>
<evidence type="ECO:0000313" key="2">
    <source>
        <dbReference type="EMBL" id="GED11287.1"/>
    </source>
</evidence>
<evidence type="ECO:0000256" key="1">
    <source>
        <dbReference type="SAM" id="MobiDB-lite"/>
    </source>
</evidence>
<dbReference type="EMBL" id="BJNZ01000027">
    <property type="protein sequence ID" value="GED11287.1"/>
    <property type="molecule type" value="Genomic_DNA"/>
</dbReference>
<evidence type="ECO:0000313" key="3">
    <source>
        <dbReference type="Proteomes" id="UP000316659"/>
    </source>
</evidence>
<sequence length="103" mass="11205">MCHQHDHDDAHQHQHHHEAHNGHGDNDQHHGTHHAHAAPAAPSGTSQEADLAECPVMPGSMSVKADAEAAGLVRDYEGQRYWLCCSSCGPLFDANPQQYARTA</sequence>
<feature type="compositionally biased region" description="Basic and acidic residues" evidence="1">
    <location>
        <begin position="1"/>
        <end position="12"/>
    </location>
</feature>
<dbReference type="GO" id="GO:0016491">
    <property type="term" value="F:oxidoreductase activity"/>
    <property type="evidence" value="ECO:0007669"/>
    <property type="project" value="InterPro"/>
</dbReference>
<protein>
    <recommendedName>
        <fullName evidence="4">YHS domain-containing protein</fullName>
    </recommendedName>
</protein>
<dbReference type="Proteomes" id="UP000316659">
    <property type="component" value="Unassembled WGS sequence"/>
</dbReference>
<comment type="caution">
    <text evidence="2">The sequence shown here is derived from an EMBL/GenBank/DDBJ whole genome shotgun (WGS) entry which is preliminary data.</text>
</comment>
<accession>A0A4Y4E2T6</accession>
<reference evidence="2 3" key="1">
    <citation type="submission" date="2019-06" db="EMBL/GenBank/DDBJ databases">
        <title>Whole genome shotgun sequence of Cellulosimicrobium cellulans NBRC 15516.</title>
        <authorList>
            <person name="Hosoyama A."/>
            <person name="Uohara A."/>
            <person name="Ohji S."/>
            <person name="Ichikawa N."/>
        </authorList>
    </citation>
    <scope>NUCLEOTIDE SEQUENCE [LARGE SCALE GENOMIC DNA]</scope>
    <source>
        <strain evidence="2 3">NBRC 15516</strain>
    </source>
</reference>
<proteinExistence type="predicted"/>
<name>A0A4Y4E2T6_CELCE</name>
<gene>
    <name evidence="2" type="ORF">CCE02nite_32860</name>
</gene>
<organism evidence="2 3">
    <name type="scientific">Cellulosimicrobium cellulans</name>
    <name type="common">Arthrobacter luteus</name>
    <dbReference type="NCBI Taxonomy" id="1710"/>
    <lineage>
        <taxon>Bacteria</taxon>
        <taxon>Bacillati</taxon>
        <taxon>Actinomycetota</taxon>
        <taxon>Actinomycetes</taxon>
        <taxon>Micrococcales</taxon>
        <taxon>Promicromonosporaceae</taxon>
        <taxon>Cellulosimicrobium</taxon>
    </lineage>
</organism>
<feature type="compositionally biased region" description="Low complexity" evidence="1">
    <location>
        <begin position="37"/>
        <end position="46"/>
    </location>
</feature>
<feature type="compositionally biased region" description="Basic and acidic residues" evidence="1">
    <location>
        <begin position="19"/>
        <end position="30"/>
    </location>
</feature>
<feature type="region of interest" description="Disordered" evidence="1">
    <location>
        <begin position="1"/>
        <end position="54"/>
    </location>
</feature>
<dbReference type="AlphaFoldDB" id="A0A4Y4E2T6"/>
<dbReference type="InterPro" id="IPR012348">
    <property type="entry name" value="RNR-like"/>
</dbReference>